<keyword evidence="2" id="KW-1185">Reference proteome</keyword>
<proteinExistence type="predicted"/>
<protein>
    <submittedName>
        <fullName evidence="1">Uncharacterized protein</fullName>
    </submittedName>
</protein>
<dbReference type="Proteomes" id="UP000807342">
    <property type="component" value="Unassembled WGS sequence"/>
</dbReference>
<dbReference type="AlphaFoldDB" id="A0A9P5X2F9"/>
<comment type="caution">
    <text evidence="1">The sequence shown here is derived from an EMBL/GenBank/DDBJ whole genome shotgun (WGS) entry which is preliminary data.</text>
</comment>
<dbReference type="OrthoDB" id="5362978at2759"/>
<accession>A0A9P5X2F9</accession>
<gene>
    <name evidence="1" type="ORF">P691DRAFT_681983</name>
</gene>
<organism evidence="1 2">
    <name type="scientific">Macrolepiota fuliginosa MF-IS2</name>
    <dbReference type="NCBI Taxonomy" id="1400762"/>
    <lineage>
        <taxon>Eukaryota</taxon>
        <taxon>Fungi</taxon>
        <taxon>Dikarya</taxon>
        <taxon>Basidiomycota</taxon>
        <taxon>Agaricomycotina</taxon>
        <taxon>Agaricomycetes</taxon>
        <taxon>Agaricomycetidae</taxon>
        <taxon>Agaricales</taxon>
        <taxon>Agaricineae</taxon>
        <taxon>Agaricaceae</taxon>
        <taxon>Macrolepiota</taxon>
    </lineage>
</organism>
<reference evidence="1" key="1">
    <citation type="submission" date="2020-11" db="EMBL/GenBank/DDBJ databases">
        <authorList>
            <consortium name="DOE Joint Genome Institute"/>
            <person name="Ahrendt S."/>
            <person name="Riley R."/>
            <person name="Andreopoulos W."/>
            <person name="Labutti K."/>
            <person name="Pangilinan J."/>
            <person name="Ruiz-Duenas F.J."/>
            <person name="Barrasa J.M."/>
            <person name="Sanchez-Garcia M."/>
            <person name="Camarero S."/>
            <person name="Miyauchi S."/>
            <person name="Serrano A."/>
            <person name="Linde D."/>
            <person name="Babiker R."/>
            <person name="Drula E."/>
            <person name="Ayuso-Fernandez I."/>
            <person name="Pacheco R."/>
            <person name="Padilla G."/>
            <person name="Ferreira P."/>
            <person name="Barriuso J."/>
            <person name="Kellner H."/>
            <person name="Castanera R."/>
            <person name="Alfaro M."/>
            <person name="Ramirez L."/>
            <person name="Pisabarro A.G."/>
            <person name="Kuo A."/>
            <person name="Tritt A."/>
            <person name="Lipzen A."/>
            <person name="He G."/>
            <person name="Yan M."/>
            <person name="Ng V."/>
            <person name="Cullen D."/>
            <person name="Martin F."/>
            <person name="Rosso M.-N."/>
            <person name="Henrissat B."/>
            <person name="Hibbett D."/>
            <person name="Martinez A.T."/>
            <person name="Grigoriev I.V."/>
        </authorList>
    </citation>
    <scope>NUCLEOTIDE SEQUENCE</scope>
    <source>
        <strain evidence="1">MF-IS2</strain>
    </source>
</reference>
<evidence type="ECO:0000313" key="1">
    <source>
        <dbReference type="EMBL" id="KAF9442196.1"/>
    </source>
</evidence>
<sequence length="127" mass="14389">LVTYEVLRNRPVFVLALKAPRELAYISNRQDADEQMRRRLTDLRDTRPIPTLHGVCAMGTRLCFYHVPSGNQNAMAHPPVIPRHLTYVADTVTAERWDCDVLGAEGETRFRAIVGQIYQACVPLGQQ</sequence>
<name>A0A9P5X2F9_9AGAR</name>
<feature type="non-terminal residue" evidence="1">
    <location>
        <position position="1"/>
    </location>
</feature>
<evidence type="ECO:0000313" key="2">
    <source>
        <dbReference type="Proteomes" id="UP000807342"/>
    </source>
</evidence>
<dbReference type="EMBL" id="MU151683">
    <property type="protein sequence ID" value="KAF9442196.1"/>
    <property type="molecule type" value="Genomic_DNA"/>
</dbReference>